<dbReference type="PANTHER" id="PTHR33778:SF1">
    <property type="entry name" value="MAGNESIUM TRANSPORTER YHID-RELATED"/>
    <property type="match status" value="1"/>
</dbReference>
<keyword evidence="7" id="KW-0997">Cell inner membrane</keyword>
<feature type="transmembrane region" description="Helical" evidence="7">
    <location>
        <begin position="33"/>
        <end position="53"/>
    </location>
</feature>
<keyword evidence="3" id="KW-1003">Cell membrane</keyword>
<evidence type="ECO:0000256" key="5">
    <source>
        <dbReference type="ARBA" id="ARBA00022989"/>
    </source>
</evidence>
<dbReference type="PRINTS" id="PR01837">
    <property type="entry name" value="MGTCSAPBPROT"/>
</dbReference>
<dbReference type="EMBL" id="PYMC01000005">
    <property type="protein sequence ID" value="PSW05502.1"/>
    <property type="molecule type" value="Genomic_DNA"/>
</dbReference>
<keyword evidence="4 7" id="KW-0812">Transmembrane</keyword>
<evidence type="ECO:0000256" key="4">
    <source>
        <dbReference type="ARBA" id="ARBA00022692"/>
    </source>
</evidence>
<reference evidence="9 10" key="1">
    <citation type="submission" date="2018-03" db="EMBL/GenBank/DDBJ databases">
        <title>Whole genome sequencing of Histamine producing bacteria.</title>
        <authorList>
            <person name="Butler K."/>
        </authorList>
    </citation>
    <scope>NUCLEOTIDE SEQUENCE [LARGE SCALE GENOMIC DNA]</scope>
    <source>
        <strain evidence="9 10">DSM 16190</strain>
    </source>
</reference>
<dbReference type="RefSeq" id="WP_107283143.1">
    <property type="nucleotide sequence ID" value="NZ_PYMC01000005.1"/>
</dbReference>
<evidence type="ECO:0000313" key="9">
    <source>
        <dbReference type="EMBL" id="PSW05502.1"/>
    </source>
</evidence>
<evidence type="ECO:0000256" key="3">
    <source>
        <dbReference type="ARBA" id="ARBA00022475"/>
    </source>
</evidence>
<dbReference type="Proteomes" id="UP000240904">
    <property type="component" value="Unassembled WGS sequence"/>
</dbReference>
<evidence type="ECO:0000313" key="10">
    <source>
        <dbReference type="Proteomes" id="UP000240904"/>
    </source>
</evidence>
<dbReference type="OrthoDB" id="9811198at2"/>
<protein>
    <recommendedName>
        <fullName evidence="7">Protein MgtC</fullName>
    </recommendedName>
</protein>
<organism evidence="9 10">
    <name type="scientific">Photobacterium lipolyticum</name>
    <dbReference type="NCBI Taxonomy" id="266810"/>
    <lineage>
        <taxon>Bacteria</taxon>
        <taxon>Pseudomonadati</taxon>
        <taxon>Pseudomonadota</taxon>
        <taxon>Gammaproteobacteria</taxon>
        <taxon>Vibrionales</taxon>
        <taxon>Vibrionaceae</taxon>
        <taxon>Photobacterium</taxon>
    </lineage>
</organism>
<comment type="caution">
    <text evidence="9">The sequence shown here is derived from an EMBL/GenBank/DDBJ whole genome shotgun (WGS) entry which is preliminary data.</text>
</comment>
<dbReference type="InterPro" id="IPR049177">
    <property type="entry name" value="MgtC_SapB_SrpB_YhiD_N"/>
</dbReference>
<feature type="domain" description="MgtC/SapB/SrpB/YhiD N-terminal" evidence="8">
    <location>
        <begin position="13"/>
        <end position="134"/>
    </location>
</feature>
<evidence type="ECO:0000256" key="2">
    <source>
        <dbReference type="ARBA" id="ARBA00009298"/>
    </source>
</evidence>
<dbReference type="AlphaFoldDB" id="A0A2T3MZX8"/>
<sequence length="171" mass="18517">MFEITPFNWQDIITCILCGSVLGIERQLRGKPVGLRTATLITIGTYCFIALGVSLSDNRGDHARVMAQVITGIGFLGAGVMMTRDGQIHGVTSAAVIWLLAALGVTIGLGYGQTALILTVLILTVLLGVDKLENSMLALRKGVHVHISRRVQRRRKKVTEINGEPNPELDE</sequence>
<evidence type="ECO:0000259" key="8">
    <source>
        <dbReference type="Pfam" id="PF02308"/>
    </source>
</evidence>
<dbReference type="Pfam" id="PF02308">
    <property type="entry name" value="MgtC"/>
    <property type="match status" value="1"/>
</dbReference>
<dbReference type="PANTHER" id="PTHR33778">
    <property type="entry name" value="PROTEIN MGTC"/>
    <property type="match status" value="1"/>
</dbReference>
<evidence type="ECO:0000256" key="7">
    <source>
        <dbReference type="RuleBase" id="RU365041"/>
    </source>
</evidence>
<comment type="subcellular location">
    <subcellularLocation>
        <location evidence="7">Cell inner membrane</location>
        <topology evidence="7">Multi-pass membrane protein</topology>
    </subcellularLocation>
    <subcellularLocation>
        <location evidence="1">Cell membrane</location>
        <topology evidence="1">Multi-pass membrane protein</topology>
    </subcellularLocation>
</comment>
<keyword evidence="10" id="KW-1185">Reference proteome</keyword>
<evidence type="ECO:0000256" key="1">
    <source>
        <dbReference type="ARBA" id="ARBA00004651"/>
    </source>
</evidence>
<feature type="transmembrane region" description="Helical" evidence="7">
    <location>
        <begin position="65"/>
        <end position="83"/>
    </location>
</feature>
<accession>A0A2T3MZX8</accession>
<comment type="similarity">
    <text evidence="2 7">Belongs to the MgtC/SapB family.</text>
</comment>
<keyword evidence="5 7" id="KW-1133">Transmembrane helix</keyword>
<dbReference type="InterPro" id="IPR003416">
    <property type="entry name" value="MgtC/SapB/SrpB/YhiD_fam"/>
</dbReference>
<name>A0A2T3MZX8_9GAMM</name>
<dbReference type="GO" id="GO:0005886">
    <property type="term" value="C:plasma membrane"/>
    <property type="evidence" value="ECO:0007669"/>
    <property type="project" value="UniProtKB-SubCell"/>
</dbReference>
<evidence type="ECO:0000256" key="6">
    <source>
        <dbReference type="ARBA" id="ARBA00023136"/>
    </source>
</evidence>
<gene>
    <name evidence="9" type="ORF">C9I89_09660</name>
</gene>
<feature type="transmembrane region" description="Helical" evidence="7">
    <location>
        <begin position="90"/>
        <end position="109"/>
    </location>
</feature>
<proteinExistence type="inferred from homology"/>
<keyword evidence="6 7" id="KW-0472">Membrane</keyword>